<evidence type="ECO:0000256" key="2">
    <source>
        <dbReference type="SAM" id="SignalP"/>
    </source>
</evidence>
<evidence type="ECO:0000313" key="3">
    <source>
        <dbReference type="EMBL" id="MDQ0518663.1"/>
    </source>
</evidence>
<sequence length="192" mass="19874">MQAAPRSVRNIRSAAAAVVAGVLLAGAPAEAQTPPPKPVEAPKAAASAPRRTETVVYDNWTVTCRDGATKNAARSCSASLRVINNKTQQNLVIWEIGNDATGKPAVALRVPLGVLTRPGVVLTIGSGKPRKFDYVMCDRQGCEAAGPFDNALARELGAAAEASVTIVATNGQPIAFKVPLKGIAQAVPALRD</sequence>
<feature type="signal peptide" evidence="2">
    <location>
        <begin position="1"/>
        <end position="31"/>
    </location>
</feature>
<gene>
    <name evidence="3" type="ORF">QO015_004276</name>
</gene>
<feature type="region of interest" description="Disordered" evidence="1">
    <location>
        <begin position="29"/>
        <end position="50"/>
    </location>
</feature>
<dbReference type="RefSeq" id="WP_266284298.1">
    <property type="nucleotide sequence ID" value="NZ_JAPKNF010000004.1"/>
</dbReference>
<dbReference type="Pfam" id="PF06776">
    <property type="entry name" value="IalB"/>
    <property type="match status" value="1"/>
</dbReference>
<dbReference type="InterPro" id="IPR038696">
    <property type="entry name" value="IalB_sf"/>
</dbReference>
<dbReference type="EMBL" id="JAUSWJ010000001">
    <property type="protein sequence ID" value="MDQ0518663.1"/>
    <property type="molecule type" value="Genomic_DNA"/>
</dbReference>
<dbReference type="InterPro" id="IPR010642">
    <property type="entry name" value="Invasion_prot_B"/>
</dbReference>
<dbReference type="Proteomes" id="UP001223743">
    <property type="component" value="Unassembled WGS sequence"/>
</dbReference>
<keyword evidence="4" id="KW-1185">Reference proteome</keyword>
<evidence type="ECO:0000256" key="1">
    <source>
        <dbReference type="SAM" id="MobiDB-lite"/>
    </source>
</evidence>
<reference evidence="3 4" key="1">
    <citation type="submission" date="2023-07" db="EMBL/GenBank/DDBJ databases">
        <title>Genomic Encyclopedia of Type Strains, Phase IV (KMG-IV): sequencing the most valuable type-strain genomes for metagenomic binning, comparative biology and taxonomic classification.</title>
        <authorList>
            <person name="Goeker M."/>
        </authorList>
    </citation>
    <scope>NUCLEOTIDE SEQUENCE [LARGE SCALE GENOMIC DNA]</scope>
    <source>
        <strain evidence="3 4">B1-1</strain>
    </source>
</reference>
<accession>A0ABU0MCI4</accession>
<proteinExistence type="predicted"/>
<protein>
    <submittedName>
        <fullName evidence="3">Invasion protein IalB</fullName>
    </submittedName>
</protein>
<evidence type="ECO:0000313" key="4">
    <source>
        <dbReference type="Proteomes" id="UP001223743"/>
    </source>
</evidence>
<keyword evidence="2" id="KW-0732">Signal</keyword>
<dbReference type="Gene3D" id="2.60.40.1880">
    <property type="entry name" value="Invasion associated locus B (IalB) protein"/>
    <property type="match status" value="1"/>
</dbReference>
<organism evidence="3 4">
    <name type="scientific">Kaistia geumhonensis</name>
    <dbReference type="NCBI Taxonomy" id="410839"/>
    <lineage>
        <taxon>Bacteria</taxon>
        <taxon>Pseudomonadati</taxon>
        <taxon>Pseudomonadota</taxon>
        <taxon>Alphaproteobacteria</taxon>
        <taxon>Hyphomicrobiales</taxon>
        <taxon>Kaistiaceae</taxon>
        <taxon>Kaistia</taxon>
    </lineage>
</organism>
<name>A0ABU0MCI4_9HYPH</name>
<comment type="caution">
    <text evidence="3">The sequence shown here is derived from an EMBL/GenBank/DDBJ whole genome shotgun (WGS) entry which is preliminary data.</text>
</comment>
<feature type="chain" id="PRO_5045883782" evidence="2">
    <location>
        <begin position="32"/>
        <end position="192"/>
    </location>
</feature>